<organism evidence="3 4">
    <name type="scientific">Bifidobacterium pseudolongum subsp. globosum</name>
    <dbReference type="NCBI Taxonomy" id="1690"/>
    <lineage>
        <taxon>Bacteria</taxon>
        <taxon>Bacillati</taxon>
        <taxon>Actinomycetota</taxon>
        <taxon>Actinomycetes</taxon>
        <taxon>Bifidobacteriales</taxon>
        <taxon>Bifidobacteriaceae</taxon>
        <taxon>Bifidobacterium</taxon>
    </lineage>
</organism>
<evidence type="ECO:0000259" key="2">
    <source>
        <dbReference type="Pfam" id="PF19982"/>
    </source>
</evidence>
<dbReference type="Pfam" id="PF19982">
    <property type="entry name" value="DUF6418"/>
    <property type="match status" value="1"/>
</dbReference>
<comment type="caution">
    <text evidence="3">The sequence shown here is derived from an EMBL/GenBank/DDBJ whole genome shotgun (WGS) entry which is preliminary data.</text>
</comment>
<evidence type="ECO:0000313" key="3">
    <source>
        <dbReference type="EMBL" id="PKU93024.1"/>
    </source>
</evidence>
<dbReference type="AlphaFoldDB" id="A0A2N3QN18"/>
<feature type="transmembrane region" description="Helical" evidence="1">
    <location>
        <begin position="153"/>
        <end position="172"/>
    </location>
</feature>
<proteinExistence type="predicted"/>
<dbReference type="EMBL" id="PCHA01000047">
    <property type="protein sequence ID" value="PKU93024.1"/>
    <property type="molecule type" value="Genomic_DNA"/>
</dbReference>
<feature type="transmembrane region" description="Helical" evidence="1">
    <location>
        <begin position="109"/>
        <end position="133"/>
    </location>
</feature>
<feature type="transmembrane region" description="Helical" evidence="1">
    <location>
        <begin position="406"/>
        <end position="427"/>
    </location>
</feature>
<name>A0A2N3QN18_9BIFI</name>
<feature type="transmembrane region" description="Helical" evidence="1">
    <location>
        <begin position="205"/>
        <end position="223"/>
    </location>
</feature>
<feature type="transmembrane region" description="Helical" evidence="1">
    <location>
        <begin position="70"/>
        <end position="88"/>
    </location>
</feature>
<keyword evidence="1" id="KW-1133">Transmembrane helix</keyword>
<keyword evidence="1" id="KW-0812">Transmembrane</keyword>
<feature type="transmembrane region" description="Helical" evidence="1">
    <location>
        <begin position="184"/>
        <end position="199"/>
    </location>
</feature>
<gene>
    <name evidence="3" type="ORF">CQR45_1835</name>
</gene>
<sequence length="447" mass="50084">MYIGILILELVLVILELALLVRQCGIFVFLFLMPLVSQIGKCVSIVYLDSGTYNTELSNYTWNVFAGPSYLFYFIVFLSFLNIFINSVNRKVLQGNKCIIENSRDIRVFILNLIGVMFVSYIGLDLIISGIPILSMGSITRFNYWSDFSKLPAASLFSNMITVICAGIGMIYASRGSDARGRKIGAFIIIVALLERFLLGYRSSGIIDILLAFTIGYFYRRFSIEKQSGKYLKKVCLYSVACILVVAASYVLSQLVSGITIGEALRGLLERQLSLSGHMEWAVLGDGNSRSLGINDAAELLSVIQGKNDTDAGIGVYGLMDRFASTDTYNHYYEDGVRFGASFIATSLFYNGIQITIILIIVNALLLAIFYFAFRRLAASYKIFTFSLLFRVYLVFTSYLNSTGTLVSFYRVNVLLLLVGCVLTYYFEDMLQNMFRSACRRTTLARV</sequence>
<keyword evidence="1" id="KW-0472">Membrane</keyword>
<feature type="domain" description="DUF6418" evidence="2">
    <location>
        <begin position="312"/>
        <end position="417"/>
    </location>
</feature>
<protein>
    <recommendedName>
        <fullName evidence="2">DUF6418 domain-containing protein</fullName>
    </recommendedName>
</protein>
<dbReference type="InterPro" id="IPR046303">
    <property type="entry name" value="DUF6418"/>
</dbReference>
<evidence type="ECO:0000313" key="4">
    <source>
        <dbReference type="Proteomes" id="UP000233722"/>
    </source>
</evidence>
<evidence type="ECO:0000256" key="1">
    <source>
        <dbReference type="SAM" id="Phobius"/>
    </source>
</evidence>
<feature type="transmembrane region" description="Helical" evidence="1">
    <location>
        <begin position="381"/>
        <end position="400"/>
    </location>
</feature>
<feature type="transmembrane region" description="Helical" evidence="1">
    <location>
        <begin position="348"/>
        <end position="374"/>
    </location>
</feature>
<dbReference type="Proteomes" id="UP000233722">
    <property type="component" value="Unassembled WGS sequence"/>
</dbReference>
<accession>A0A2N3QN18</accession>
<reference evidence="3 4" key="1">
    <citation type="submission" date="2017-10" db="EMBL/GenBank/DDBJ databases">
        <title>Bifidobacterium genomics.</title>
        <authorList>
            <person name="Lugli G.A."/>
            <person name="Milani C."/>
            <person name="Mancabelli L."/>
        </authorList>
    </citation>
    <scope>NUCLEOTIDE SEQUENCE [LARGE SCALE GENOMIC DNA]</scope>
    <source>
        <strain evidence="3 4">1747B</strain>
    </source>
</reference>
<feature type="transmembrane region" description="Helical" evidence="1">
    <location>
        <begin position="235"/>
        <end position="252"/>
    </location>
</feature>
<feature type="transmembrane region" description="Helical" evidence="1">
    <location>
        <begin position="7"/>
        <end position="31"/>
    </location>
</feature>